<reference evidence="8 9" key="1">
    <citation type="submission" date="2019-11" db="EMBL/GenBank/DDBJ databases">
        <title>Comparative genomics of hydrocarbon-degrading Desulfosarcina strains.</title>
        <authorList>
            <person name="Watanabe M."/>
            <person name="Kojima H."/>
            <person name="Fukui M."/>
        </authorList>
    </citation>
    <scope>NUCLEOTIDE SEQUENCE [LARGE SCALE GENOMIC DNA]</scope>
    <source>
        <strain evidence="8 9">28bB2T</strain>
    </source>
</reference>
<dbReference type="Pfam" id="PF01177">
    <property type="entry name" value="Asp_Glu_race"/>
    <property type="match status" value="1"/>
</dbReference>
<dbReference type="NCBIfam" id="TIGR00067">
    <property type="entry name" value="glut_race"/>
    <property type="match status" value="1"/>
</dbReference>
<feature type="active site" description="Proton donor/acceptor" evidence="7">
    <location>
        <position position="73"/>
    </location>
</feature>
<dbReference type="PANTHER" id="PTHR21198">
    <property type="entry name" value="GLUTAMATE RACEMASE"/>
    <property type="match status" value="1"/>
</dbReference>
<evidence type="ECO:0000256" key="6">
    <source>
        <dbReference type="ARBA" id="ARBA00023316"/>
    </source>
</evidence>
<comment type="caution">
    <text evidence="7">Lacks conserved residue(s) required for the propagation of feature annotation.</text>
</comment>
<dbReference type="AlphaFoldDB" id="A0A5K7ZM45"/>
<comment type="similarity">
    <text evidence="7">Belongs to the aspartate/glutamate racemases family.</text>
</comment>
<evidence type="ECO:0000256" key="4">
    <source>
        <dbReference type="ARBA" id="ARBA00022984"/>
    </source>
</evidence>
<dbReference type="GO" id="GO:0008360">
    <property type="term" value="P:regulation of cell shape"/>
    <property type="evidence" value="ECO:0007669"/>
    <property type="project" value="UniProtKB-KW"/>
</dbReference>
<evidence type="ECO:0000256" key="5">
    <source>
        <dbReference type="ARBA" id="ARBA00023235"/>
    </source>
</evidence>
<accession>A0A5K7ZM45</accession>
<name>A0A5K7ZM45_9BACT</name>
<keyword evidence="5 7" id="KW-0413">Isomerase</keyword>
<dbReference type="InterPro" id="IPR015942">
    <property type="entry name" value="Asp/Glu/hydantoin_racemase"/>
</dbReference>
<dbReference type="Proteomes" id="UP000425960">
    <property type="component" value="Chromosome"/>
</dbReference>
<dbReference type="UniPathway" id="UPA00219"/>
<evidence type="ECO:0000256" key="3">
    <source>
        <dbReference type="ARBA" id="ARBA00022960"/>
    </source>
</evidence>
<dbReference type="KEGG" id="dov:DSCO28_19810"/>
<comment type="catalytic activity">
    <reaction evidence="1 7">
        <text>L-glutamate = D-glutamate</text>
        <dbReference type="Rhea" id="RHEA:12813"/>
        <dbReference type="ChEBI" id="CHEBI:29985"/>
        <dbReference type="ChEBI" id="CHEBI:29986"/>
        <dbReference type="EC" id="5.1.1.3"/>
    </reaction>
</comment>
<dbReference type="PANTHER" id="PTHR21198:SF2">
    <property type="entry name" value="GLUTAMATE RACEMASE"/>
    <property type="match status" value="1"/>
</dbReference>
<keyword evidence="4 7" id="KW-0573">Peptidoglycan synthesis</keyword>
<evidence type="ECO:0000313" key="9">
    <source>
        <dbReference type="Proteomes" id="UP000425960"/>
    </source>
</evidence>
<comment type="pathway">
    <text evidence="7">Cell wall biogenesis; peptidoglycan biosynthesis.</text>
</comment>
<keyword evidence="3 7" id="KW-0133">Cell shape</keyword>
<gene>
    <name evidence="7 8" type="primary">murI</name>
    <name evidence="8" type="ORF">DSCO28_19810</name>
</gene>
<evidence type="ECO:0000256" key="7">
    <source>
        <dbReference type="HAMAP-Rule" id="MF_00258"/>
    </source>
</evidence>
<dbReference type="GO" id="GO:0009252">
    <property type="term" value="P:peptidoglycan biosynthetic process"/>
    <property type="evidence" value="ECO:0007669"/>
    <property type="project" value="UniProtKB-UniRule"/>
</dbReference>
<dbReference type="GO" id="GO:0071555">
    <property type="term" value="P:cell wall organization"/>
    <property type="evidence" value="ECO:0007669"/>
    <property type="project" value="UniProtKB-KW"/>
</dbReference>
<dbReference type="InterPro" id="IPR033134">
    <property type="entry name" value="Asp/Glu_racemase_AS_2"/>
</dbReference>
<dbReference type="HAMAP" id="MF_00258">
    <property type="entry name" value="Glu_racemase"/>
    <property type="match status" value="1"/>
</dbReference>
<dbReference type="PROSITE" id="PS00924">
    <property type="entry name" value="ASP_GLU_RACEMASE_2"/>
    <property type="match status" value="1"/>
</dbReference>
<comment type="function">
    <text evidence="7">Provides the (R)-glutamate required for cell wall biosynthesis.</text>
</comment>
<evidence type="ECO:0000256" key="1">
    <source>
        <dbReference type="ARBA" id="ARBA00001602"/>
    </source>
</evidence>
<sequence>MIVRPIGVVDSGLGGLSVWQTLVRHLPEESYLYFGDSGYCPYGSRTVDDILRRVTRIVDFLVEKQCKIVVVACNAITAASIDVLRKNYPVPFVGMEPAIKPASIHTRTGVVGVLATERTLKGKLFSDTRSKYAANVQVIEKAANGLVEKVESLDFDSDSTMQLLNRYIQPMLAENIDHLVLGCTHYPFLQASIRKIVGDGVTVVNPAPAVAQRTSVVLGERKLRHATGEPAGRSIFYTTGDTEKMKHMLLSIEAADCEVLPISL</sequence>
<dbReference type="RefSeq" id="WP_155322136.1">
    <property type="nucleotide sequence ID" value="NZ_AP021876.1"/>
</dbReference>
<dbReference type="InterPro" id="IPR001920">
    <property type="entry name" value="Asp/Glu_race"/>
</dbReference>
<evidence type="ECO:0000313" key="8">
    <source>
        <dbReference type="EMBL" id="BBO81415.1"/>
    </source>
</evidence>
<feature type="active site" description="Proton donor/acceptor" evidence="7">
    <location>
        <position position="183"/>
    </location>
</feature>
<evidence type="ECO:0000256" key="2">
    <source>
        <dbReference type="ARBA" id="ARBA00013090"/>
    </source>
</evidence>
<protein>
    <recommendedName>
        <fullName evidence="2 7">Glutamate racemase</fullName>
        <ecNumber evidence="2 7">5.1.1.3</ecNumber>
    </recommendedName>
</protein>
<dbReference type="GO" id="GO:0008881">
    <property type="term" value="F:glutamate racemase activity"/>
    <property type="evidence" value="ECO:0007669"/>
    <property type="project" value="UniProtKB-UniRule"/>
</dbReference>
<feature type="binding site" evidence="7">
    <location>
        <begin position="10"/>
        <end position="11"/>
    </location>
    <ligand>
        <name>substrate</name>
    </ligand>
</feature>
<organism evidence="8 9">
    <name type="scientific">Desulfosarcina ovata subsp. sediminis</name>
    <dbReference type="NCBI Taxonomy" id="885957"/>
    <lineage>
        <taxon>Bacteria</taxon>
        <taxon>Pseudomonadati</taxon>
        <taxon>Thermodesulfobacteriota</taxon>
        <taxon>Desulfobacteria</taxon>
        <taxon>Desulfobacterales</taxon>
        <taxon>Desulfosarcinaceae</taxon>
        <taxon>Desulfosarcina</taxon>
    </lineage>
</organism>
<dbReference type="Gene3D" id="3.40.50.1860">
    <property type="match status" value="2"/>
</dbReference>
<feature type="binding site" evidence="7">
    <location>
        <begin position="184"/>
        <end position="185"/>
    </location>
    <ligand>
        <name>substrate</name>
    </ligand>
</feature>
<dbReference type="EC" id="5.1.1.3" evidence="2 7"/>
<feature type="binding site" evidence="7">
    <location>
        <begin position="42"/>
        <end position="43"/>
    </location>
    <ligand>
        <name>substrate</name>
    </ligand>
</feature>
<dbReference type="EMBL" id="AP021876">
    <property type="protein sequence ID" value="BBO81415.1"/>
    <property type="molecule type" value="Genomic_DNA"/>
</dbReference>
<dbReference type="FunFam" id="3.40.50.1860:FF:000001">
    <property type="entry name" value="Glutamate racemase"/>
    <property type="match status" value="1"/>
</dbReference>
<dbReference type="InterPro" id="IPR004391">
    <property type="entry name" value="Glu_race"/>
</dbReference>
<proteinExistence type="inferred from homology"/>
<dbReference type="SUPFAM" id="SSF53681">
    <property type="entry name" value="Aspartate/glutamate racemase"/>
    <property type="match status" value="2"/>
</dbReference>
<keyword evidence="6 7" id="KW-0961">Cell wall biogenesis/degradation</keyword>